<keyword evidence="9 12" id="KW-0472">Membrane</keyword>
<proteinExistence type="inferred from homology"/>
<evidence type="ECO:0000313" key="14">
    <source>
        <dbReference type="Proteomes" id="UP001497497"/>
    </source>
</evidence>
<dbReference type="InterPro" id="IPR051163">
    <property type="entry name" value="Sodium:Solute_Symporter_SSF"/>
</dbReference>
<protein>
    <recommendedName>
        <fullName evidence="15">Sodium-coupled monocarboxylate transporter 2</fullName>
    </recommendedName>
</protein>
<keyword evidence="14" id="KW-1185">Reference proteome</keyword>
<dbReference type="Pfam" id="PF00474">
    <property type="entry name" value="SSF"/>
    <property type="match status" value="1"/>
</dbReference>
<evidence type="ECO:0000256" key="10">
    <source>
        <dbReference type="ARBA" id="ARBA00023201"/>
    </source>
</evidence>
<comment type="similarity">
    <text evidence="2 11">Belongs to the sodium:solute symporter (SSF) (TC 2.A.21) family.</text>
</comment>
<keyword evidence="7" id="KW-0915">Sodium</keyword>
<gene>
    <name evidence="13" type="ORF">GSLYS_00000882001</name>
</gene>
<evidence type="ECO:0000256" key="4">
    <source>
        <dbReference type="ARBA" id="ARBA00022475"/>
    </source>
</evidence>
<evidence type="ECO:0000256" key="6">
    <source>
        <dbReference type="ARBA" id="ARBA00022989"/>
    </source>
</evidence>
<name>A0AAV2H012_LYMST</name>
<feature type="transmembrane region" description="Helical" evidence="12">
    <location>
        <begin position="51"/>
        <end position="76"/>
    </location>
</feature>
<feature type="transmembrane region" description="Helical" evidence="12">
    <location>
        <begin position="157"/>
        <end position="177"/>
    </location>
</feature>
<keyword evidence="6 12" id="KW-1133">Transmembrane helix</keyword>
<reference evidence="13 14" key="1">
    <citation type="submission" date="2024-04" db="EMBL/GenBank/DDBJ databases">
        <authorList>
            <consortium name="Genoscope - CEA"/>
            <person name="William W."/>
        </authorList>
    </citation>
    <scope>NUCLEOTIDE SEQUENCE [LARGE SCALE GENOMIC DNA]</scope>
</reference>
<dbReference type="GO" id="GO:0005886">
    <property type="term" value="C:plasma membrane"/>
    <property type="evidence" value="ECO:0007669"/>
    <property type="project" value="UniProtKB-SubCell"/>
</dbReference>
<evidence type="ECO:0000256" key="1">
    <source>
        <dbReference type="ARBA" id="ARBA00004651"/>
    </source>
</evidence>
<keyword evidence="10" id="KW-0739">Sodium transport</keyword>
<dbReference type="InterPro" id="IPR001734">
    <property type="entry name" value="Na/solute_symporter"/>
</dbReference>
<feature type="transmembrane region" description="Helical" evidence="12">
    <location>
        <begin position="298"/>
        <end position="320"/>
    </location>
</feature>
<dbReference type="PANTHER" id="PTHR42985:SF40">
    <property type="entry name" value="LD47995P-RELATED"/>
    <property type="match status" value="1"/>
</dbReference>
<dbReference type="EMBL" id="CAXITT010000008">
    <property type="protein sequence ID" value="CAL1526705.1"/>
    <property type="molecule type" value="Genomic_DNA"/>
</dbReference>
<evidence type="ECO:0000256" key="7">
    <source>
        <dbReference type="ARBA" id="ARBA00023053"/>
    </source>
</evidence>
<dbReference type="Gene3D" id="1.20.1730.10">
    <property type="entry name" value="Sodium/glucose cotransporter"/>
    <property type="match status" value="1"/>
</dbReference>
<dbReference type="GO" id="GO:0006814">
    <property type="term" value="P:sodium ion transport"/>
    <property type="evidence" value="ECO:0007669"/>
    <property type="project" value="UniProtKB-KW"/>
</dbReference>
<keyword evidence="4" id="KW-1003">Cell membrane</keyword>
<evidence type="ECO:0000256" key="12">
    <source>
        <dbReference type="SAM" id="Phobius"/>
    </source>
</evidence>
<evidence type="ECO:0000313" key="13">
    <source>
        <dbReference type="EMBL" id="CAL1526705.1"/>
    </source>
</evidence>
<comment type="caution">
    <text evidence="13">The sequence shown here is derived from an EMBL/GenBank/DDBJ whole genome shotgun (WGS) entry which is preliminary data.</text>
</comment>
<evidence type="ECO:0000256" key="11">
    <source>
        <dbReference type="RuleBase" id="RU362091"/>
    </source>
</evidence>
<feature type="non-terminal residue" evidence="13">
    <location>
        <position position="337"/>
    </location>
</feature>
<feature type="non-terminal residue" evidence="13">
    <location>
        <position position="1"/>
    </location>
</feature>
<accession>A0AAV2H012</accession>
<sequence length="337" mass="36907">FTDFNLDPRTRHTWWGTVVGGILYWQTNIFNQSTLQRLSSVKTMRSAKLLFIVNTFVILFYGCLVLFTGLSVYAYFAYIHCDPLQAGIVKNRNQIVPYYVLHSMKAYPGMAGLYLGALFSGSLSSISSGLNALAANTVEDFLKKPLELVSERAATRVTMLCVGVYGLLMIGLAYLASSIEGNITQIVASLVGAFGSPALGAFILGALVPWGNKYGALAGGSVALVVTVWMSIGNQLVGKKQKPLPLPSIEMCFGETSLNHTTTKNVYFTPKPVNSMNTTEASNAQSEYGNFFLYDISYLWYASVGILICLSVGTAVSFVTKRRVQKTEDMFLFPFVR</sequence>
<keyword evidence="3" id="KW-0813">Transport</keyword>
<evidence type="ECO:0000256" key="3">
    <source>
        <dbReference type="ARBA" id="ARBA00022448"/>
    </source>
</evidence>
<evidence type="ECO:0000256" key="2">
    <source>
        <dbReference type="ARBA" id="ARBA00006434"/>
    </source>
</evidence>
<dbReference type="AlphaFoldDB" id="A0AAV2H012"/>
<dbReference type="GO" id="GO:0015293">
    <property type="term" value="F:symporter activity"/>
    <property type="evidence" value="ECO:0007669"/>
    <property type="project" value="TreeGrafter"/>
</dbReference>
<organism evidence="13 14">
    <name type="scientific">Lymnaea stagnalis</name>
    <name type="common">Great pond snail</name>
    <name type="synonym">Helix stagnalis</name>
    <dbReference type="NCBI Taxonomy" id="6523"/>
    <lineage>
        <taxon>Eukaryota</taxon>
        <taxon>Metazoa</taxon>
        <taxon>Spiralia</taxon>
        <taxon>Lophotrochozoa</taxon>
        <taxon>Mollusca</taxon>
        <taxon>Gastropoda</taxon>
        <taxon>Heterobranchia</taxon>
        <taxon>Euthyneura</taxon>
        <taxon>Panpulmonata</taxon>
        <taxon>Hygrophila</taxon>
        <taxon>Lymnaeoidea</taxon>
        <taxon>Lymnaeidae</taxon>
        <taxon>Lymnaea</taxon>
    </lineage>
</organism>
<evidence type="ECO:0000256" key="8">
    <source>
        <dbReference type="ARBA" id="ARBA00023065"/>
    </source>
</evidence>
<dbReference type="PROSITE" id="PS50283">
    <property type="entry name" value="NA_SOLUT_SYMP_3"/>
    <property type="match status" value="1"/>
</dbReference>
<keyword evidence="5 12" id="KW-0812">Transmembrane</keyword>
<evidence type="ECO:0000256" key="5">
    <source>
        <dbReference type="ARBA" id="ARBA00022692"/>
    </source>
</evidence>
<feature type="transmembrane region" description="Helical" evidence="12">
    <location>
        <begin position="183"/>
        <end position="207"/>
    </location>
</feature>
<evidence type="ECO:0008006" key="15">
    <source>
        <dbReference type="Google" id="ProtNLM"/>
    </source>
</evidence>
<dbReference type="PANTHER" id="PTHR42985">
    <property type="entry name" value="SODIUM-COUPLED MONOCARBOXYLATE TRANSPORTER"/>
    <property type="match status" value="1"/>
</dbReference>
<comment type="subcellular location">
    <subcellularLocation>
        <location evidence="1">Cell membrane</location>
        <topology evidence="1">Multi-pass membrane protein</topology>
    </subcellularLocation>
</comment>
<dbReference type="InterPro" id="IPR038377">
    <property type="entry name" value="Na/Glc_symporter_sf"/>
</dbReference>
<dbReference type="Proteomes" id="UP001497497">
    <property type="component" value="Unassembled WGS sequence"/>
</dbReference>
<keyword evidence="8" id="KW-0406">Ion transport</keyword>
<feature type="transmembrane region" description="Helical" evidence="12">
    <location>
        <begin position="214"/>
        <end position="232"/>
    </location>
</feature>
<evidence type="ECO:0000256" key="9">
    <source>
        <dbReference type="ARBA" id="ARBA00023136"/>
    </source>
</evidence>
<feature type="transmembrane region" description="Helical" evidence="12">
    <location>
        <begin position="12"/>
        <end position="30"/>
    </location>
</feature>
<feature type="transmembrane region" description="Helical" evidence="12">
    <location>
        <begin position="113"/>
        <end position="136"/>
    </location>
</feature>